<accession>A0A1E5QMD0</accession>
<dbReference type="CDD" id="cd02440">
    <property type="entry name" value="AdoMet_MTases"/>
    <property type="match status" value="1"/>
</dbReference>
<protein>
    <recommendedName>
        <fullName evidence="2">protein-glutamate O-methyltransferase</fullName>
        <ecNumber evidence="2">2.1.1.80</ecNumber>
    </recommendedName>
</protein>
<dbReference type="InterPro" id="IPR022642">
    <property type="entry name" value="CheR_C"/>
</dbReference>
<keyword evidence="3" id="KW-0489">Methyltransferase</keyword>
<evidence type="ECO:0000313" key="9">
    <source>
        <dbReference type="EMBL" id="OEJ75836.1"/>
    </source>
</evidence>
<comment type="caution">
    <text evidence="9">The sequence shown here is derived from an EMBL/GenBank/DDBJ whole genome shotgun (WGS) entry which is preliminary data.</text>
</comment>
<dbReference type="EC" id="2.1.1.80" evidence="2"/>
<feature type="domain" description="CheR-type methyltransferase" evidence="8">
    <location>
        <begin position="1"/>
        <end position="273"/>
    </location>
</feature>
<evidence type="ECO:0000256" key="4">
    <source>
        <dbReference type="ARBA" id="ARBA00022679"/>
    </source>
</evidence>
<dbReference type="Gene3D" id="1.10.155.10">
    <property type="entry name" value="Chemotaxis receptor methyltransferase CheR, N-terminal domain"/>
    <property type="match status" value="1"/>
</dbReference>
<evidence type="ECO:0000256" key="3">
    <source>
        <dbReference type="ARBA" id="ARBA00022603"/>
    </source>
</evidence>
<evidence type="ECO:0000256" key="5">
    <source>
        <dbReference type="ARBA" id="ARBA00022691"/>
    </source>
</evidence>
<dbReference type="STRING" id="1781255.BH720_07605"/>
<dbReference type="PRINTS" id="PR00996">
    <property type="entry name" value="CHERMTFRASE"/>
</dbReference>
<gene>
    <name evidence="9" type="ORF">BH720_07605</name>
</gene>
<keyword evidence="4" id="KW-0808">Transferase</keyword>
<evidence type="ECO:0000256" key="6">
    <source>
        <dbReference type="SAM" id="MobiDB-lite"/>
    </source>
</evidence>
<dbReference type="PANTHER" id="PTHR24422">
    <property type="entry name" value="CHEMOTAXIS PROTEIN METHYLTRANSFERASE"/>
    <property type="match status" value="1"/>
</dbReference>
<feature type="domain" description="PAS" evidence="7">
    <location>
        <begin position="500"/>
        <end position="548"/>
    </location>
</feature>
<evidence type="ECO:0000256" key="2">
    <source>
        <dbReference type="ARBA" id="ARBA00012534"/>
    </source>
</evidence>
<dbReference type="InterPro" id="IPR050903">
    <property type="entry name" value="Bact_Chemotaxis_MeTrfase"/>
</dbReference>
<evidence type="ECO:0000256" key="1">
    <source>
        <dbReference type="ARBA" id="ARBA00001541"/>
    </source>
</evidence>
<dbReference type="GO" id="GO:0008983">
    <property type="term" value="F:protein-glutamate O-methyltransferase activity"/>
    <property type="evidence" value="ECO:0007669"/>
    <property type="project" value="UniProtKB-EC"/>
</dbReference>
<evidence type="ECO:0000259" key="8">
    <source>
        <dbReference type="PROSITE" id="PS50123"/>
    </source>
</evidence>
<dbReference type="Gene3D" id="3.30.450.20">
    <property type="entry name" value="PAS domain"/>
    <property type="match status" value="2"/>
</dbReference>
<dbReference type="SUPFAM" id="SSF53335">
    <property type="entry name" value="S-adenosyl-L-methionine-dependent methyltransferases"/>
    <property type="match status" value="1"/>
</dbReference>
<feature type="region of interest" description="Disordered" evidence="6">
    <location>
        <begin position="431"/>
        <end position="457"/>
    </location>
</feature>
<dbReference type="InterPro" id="IPR000780">
    <property type="entry name" value="CheR_MeTrfase"/>
</dbReference>
<dbReference type="PANTHER" id="PTHR24422:SF10">
    <property type="entry name" value="CHEMOTAXIS PROTEIN METHYLTRANSFERASE 2"/>
    <property type="match status" value="1"/>
</dbReference>
<proteinExistence type="predicted"/>
<dbReference type="SUPFAM" id="SSF57997">
    <property type="entry name" value="Tropomyosin"/>
    <property type="match status" value="1"/>
</dbReference>
<sequence length="617" mass="70469">MAINEEDRLFEALLEYLRQVRGFDFTGYKPSSLKRRIRKQMQVRGLETFGDYLDYLEVHPEEFSALFNTVLINVTGFFRDPEAWKYLDAQIVPAILAQKTPDLPIRVWSAGCASGEEAYTLAMLLAEHLDIEQFRQRVKIYATDVDEEALAQARQASYEAKAVEAIPTALLERYFDVVTGRYVFRADLRRAVIFGRHDLVQDAPISRLDLLVCRNTLMYFNAETQRRILSRFHFALNDSGALFLGKAEMLLTHSSLFTPLSLQHRIFSRVSRINPRDRLLVLAQTGDEEAENRLAINMQLREAAFNSVPVAQIVVDFNGTLVMANSLARSLFRINLQDVGKPLQDLEISYRPVELRSHIEKVYSDRNSVLISSVHYAQPDKLPQFLDVQITPLQTNTNGYIGVSISFIDVTGYHELQAELHRYNQELETANEELQSSNEELETTNEELQSTNEELETTNEELQSTNEELETMNEELQSTNEELQTINDELRIRTVELNQSNAFLNSILGSLRGGVVVIDRQYNVLTWNGEAENLWGLRAEEVQGHSLFSLDIGLPVEHLGEPIRNCLVGSEKYQEAILQATNRRGRAIQCRVSITPLNGHEENQRRGVILLMEEIES</sequence>
<name>A0A1E5QMD0_9CYAN</name>
<dbReference type="SMART" id="SM00138">
    <property type="entry name" value="MeTrc"/>
    <property type="match status" value="1"/>
</dbReference>
<dbReference type="EMBL" id="MJGC01000044">
    <property type="protein sequence ID" value="OEJ75836.1"/>
    <property type="molecule type" value="Genomic_DNA"/>
</dbReference>
<organism evidence="9">
    <name type="scientific">Desertifilum tharense IPPAS B-1220</name>
    <dbReference type="NCBI Taxonomy" id="1781255"/>
    <lineage>
        <taxon>Bacteria</taxon>
        <taxon>Bacillati</taxon>
        <taxon>Cyanobacteriota</taxon>
        <taxon>Cyanophyceae</taxon>
        <taxon>Desertifilales</taxon>
        <taxon>Desertifilaceae</taxon>
        <taxon>Desertifilum</taxon>
    </lineage>
</organism>
<dbReference type="InterPro" id="IPR036804">
    <property type="entry name" value="CheR_N_sf"/>
</dbReference>
<dbReference type="InterPro" id="IPR013767">
    <property type="entry name" value="PAS_fold"/>
</dbReference>
<dbReference type="Pfam" id="PF13596">
    <property type="entry name" value="PAS_10"/>
    <property type="match status" value="1"/>
</dbReference>
<dbReference type="InterPro" id="IPR029063">
    <property type="entry name" value="SAM-dependent_MTases_sf"/>
</dbReference>
<reference evidence="9" key="1">
    <citation type="submission" date="2016-09" db="EMBL/GenBank/DDBJ databases">
        <title>Draft genome of thermotolerant cyanobacterium Desertifilum sp. strain IPPAS B-1220.</title>
        <authorList>
            <person name="Sinetova M.A."/>
            <person name="Bolakhan K."/>
            <person name="Zayadan B.K."/>
            <person name="Mironov K.S."/>
            <person name="Ustinova V."/>
            <person name="Kupriyanova E.V."/>
            <person name="Sidorov R.A."/>
            <person name="Skrypnik A.N."/>
            <person name="Gogoleva N.E."/>
            <person name="Gogolev Y.V."/>
            <person name="Los D.A."/>
        </authorList>
    </citation>
    <scope>NUCLEOTIDE SEQUENCE [LARGE SCALE GENOMIC DNA]</scope>
    <source>
        <strain evidence="9">IPPAS B-1220</strain>
    </source>
</reference>
<dbReference type="PROSITE" id="PS50112">
    <property type="entry name" value="PAS"/>
    <property type="match status" value="1"/>
</dbReference>
<dbReference type="Pfam" id="PF01739">
    <property type="entry name" value="CheR"/>
    <property type="match status" value="1"/>
</dbReference>
<dbReference type="GO" id="GO:0006355">
    <property type="term" value="P:regulation of DNA-templated transcription"/>
    <property type="evidence" value="ECO:0007669"/>
    <property type="project" value="InterPro"/>
</dbReference>
<dbReference type="InterPro" id="IPR000014">
    <property type="entry name" value="PAS"/>
</dbReference>
<dbReference type="SUPFAM" id="SSF55785">
    <property type="entry name" value="PYP-like sensor domain (PAS domain)"/>
    <property type="match status" value="2"/>
</dbReference>
<evidence type="ECO:0000259" key="7">
    <source>
        <dbReference type="PROSITE" id="PS50112"/>
    </source>
</evidence>
<dbReference type="PROSITE" id="PS50123">
    <property type="entry name" value="CHER"/>
    <property type="match status" value="1"/>
</dbReference>
<keyword evidence="5" id="KW-0949">S-adenosyl-L-methionine</keyword>
<dbReference type="GO" id="GO:0032259">
    <property type="term" value="P:methylation"/>
    <property type="evidence" value="ECO:0007669"/>
    <property type="project" value="UniProtKB-KW"/>
</dbReference>
<dbReference type="SMART" id="SM00091">
    <property type="entry name" value="PAS"/>
    <property type="match status" value="2"/>
</dbReference>
<dbReference type="SUPFAM" id="SSF47757">
    <property type="entry name" value="Chemotaxis receptor methyltransferase CheR, N-terminal domain"/>
    <property type="match status" value="1"/>
</dbReference>
<dbReference type="Pfam" id="PF03705">
    <property type="entry name" value="CheR_N"/>
    <property type="match status" value="1"/>
</dbReference>
<dbReference type="RefSeq" id="WP_069966628.1">
    <property type="nucleotide sequence ID" value="NZ_CM124774.1"/>
</dbReference>
<comment type="catalytic activity">
    <reaction evidence="1">
        <text>L-glutamyl-[protein] + S-adenosyl-L-methionine = [protein]-L-glutamate 5-O-methyl ester + S-adenosyl-L-homocysteine</text>
        <dbReference type="Rhea" id="RHEA:24452"/>
        <dbReference type="Rhea" id="RHEA-COMP:10208"/>
        <dbReference type="Rhea" id="RHEA-COMP:10311"/>
        <dbReference type="ChEBI" id="CHEBI:29973"/>
        <dbReference type="ChEBI" id="CHEBI:57856"/>
        <dbReference type="ChEBI" id="CHEBI:59789"/>
        <dbReference type="ChEBI" id="CHEBI:82795"/>
        <dbReference type="EC" id="2.1.1.80"/>
    </reaction>
</comment>
<dbReference type="Pfam" id="PF00989">
    <property type="entry name" value="PAS"/>
    <property type="match status" value="1"/>
</dbReference>
<dbReference type="Gene3D" id="1.10.287.620">
    <property type="entry name" value="Helix Hairpins"/>
    <property type="match status" value="1"/>
</dbReference>
<dbReference type="Gene3D" id="3.40.50.150">
    <property type="entry name" value="Vaccinia Virus protein VP39"/>
    <property type="match status" value="1"/>
</dbReference>
<dbReference type="InterPro" id="IPR035965">
    <property type="entry name" value="PAS-like_dom_sf"/>
</dbReference>
<dbReference type="InterPro" id="IPR022641">
    <property type="entry name" value="CheR_N"/>
</dbReference>
<dbReference type="AlphaFoldDB" id="A0A1E5QMD0"/>
<dbReference type="NCBIfam" id="TIGR00229">
    <property type="entry name" value="sensory_box"/>
    <property type="match status" value="1"/>
</dbReference>
<dbReference type="CDD" id="cd00130">
    <property type="entry name" value="PAS"/>
    <property type="match status" value="1"/>
</dbReference>